<gene>
    <name evidence="3" type="ORF">J0A69_03440</name>
</gene>
<feature type="chain" id="PRO_5045717003" evidence="1">
    <location>
        <begin position="22"/>
        <end position="417"/>
    </location>
</feature>
<dbReference type="InterPro" id="IPR001478">
    <property type="entry name" value="PDZ"/>
</dbReference>
<dbReference type="Pfam" id="PF13650">
    <property type="entry name" value="Asp_protease_2"/>
    <property type="match status" value="1"/>
</dbReference>
<dbReference type="EMBL" id="JAFKCU010000001">
    <property type="protein sequence ID" value="MBN7814463.1"/>
    <property type="molecule type" value="Genomic_DNA"/>
</dbReference>
<dbReference type="InterPro" id="IPR021109">
    <property type="entry name" value="Peptidase_aspartic_dom_sf"/>
</dbReference>
<proteinExistence type="predicted"/>
<dbReference type="InterPro" id="IPR036034">
    <property type="entry name" value="PDZ_sf"/>
</dbReference>
<reference evidence="3 4" key="1">
    <citation type="submission" date="2021-03" db="EMBL/GenBank/DDBJ databases">
        <title>novel species isolated from a fishpond in China.</title>
        <authorList>
            <person name="Lu H."/>
            <person name="Cai Z."/>
        </authorList>
    </citation>
    <scope>NUCLEOTIDE SEQUENCE [LARGE SCALE GENOMIC DNA]</scope>
    <source>
        <strain evidence="3 4">YJ13C</strain>
    </source>
</reference>
<feature type="domain" description="PDZ" evidence="2">
    <location>
        <begin position="323"/>
        <end position="397"/>
    </location>
</feature>
<dbReference type="SUPFAM" id="SSF50156">
    <property type="entry name" value="PDZ domain-like"/>
    <property type="match status" value="1"/>
</dbReference>
<dbReference type="Proteomes" id="UP000664480">
    <property type="component" value="Unassembled WGS sequence"/>
</dbReference>
<name>A0ABS3CBH3_9BACT</name>
<organism evidence="3 4">
    <name type="scientific">Algoriphagus pacificus</name>
    <dbReference type="NCBI Taxonomy" id="2811234"/>
    <lineage>
        <taxon>Bacteria</taxon>
        <taxon>Pseudomonadati</taxon>
        <taxon>Bacteroidota</taxon>
        <taxon>Cytophagia</taxon>
        <taxon>Cytophagales</taxon>
        <taxon>Cyclobacteriaceae</taxon>
        <taxon>Algoriphagus</taxon>
    </lineage>
</organism>
<dbReference type="Pfam" id="PF17820">
    <property type="entry name" value="PDZ_6"/>
    <property type="match status" value="1"/>
</dbReference>
<dbReference type="GO" id="GO:0006508">
    <property type="term" value="P:proteolysis"/>
    <property type="evidence" value="ECO:0007669"/>
    <property type="project" value="UniProtKB-KW"/>
</dbReference>
<feature type="signal peptide" evidence="1">
    <location>
        <begin position="1"/>
        <end position="21"/>
    </location>
</feature>
<evidence type="ECO:0000313" key="4">
    <source>
        <dbReference type="Proteomes" id="UP000664480"/>
    </source>
</evidence>
<protein>
    <submittedName>
        <fullName evidence="3">Aspartyl protease family protein</fullName>
    </submittedName>
</protein>
<sequence length="417" mass="47304">MKMKIVSLLFFCLILFGSVEAQIPGYFMKEEQRKVDIPFYASNNLIIVPVSINGAYPINFLIDTGVRANILFSKKLGDAMELNYTRELNLVGADGAASLVAFVSPTNTLDLGEVEGRLQNLLVLEEDFFELEAVIGVPVYGIIGYEFFKYNPIKIDYDKGMISFYKTDAFKWRPPFYKEIPLTIEDNKPYIDAKVKQIGGSTLATKLLVDTGANHGLLLNKETSPDIVLPELFIETELGQSLGGALYGFIGRVSLLNISGYRMENVITSYPEETPFSFVIKESGRQGSLGSEVLGRMKVIFDYPRERMLIHRGEKYFAPFEYDMSGMVVKKVPNDENRLFVGQVRVNSPAEDVGIQAFDEILSINKIPVFIWELSDVIKLFRSEEGKEIELEIRRYEGLDLDKFEDMTFRITLRKQI</sequence>
<evidence type="ECO:0000313" key="3">
    <source>
        <dbReference type="EMBL" id="MBN7814463.1"/>
    </source>
</evidence>
<dbReference type="Gene3D" id="2.30.42.10">
    <property type="match status" value="1"/>
</dbReference>
<evidence type="ECO:0000259" key="2">
    <source>
        <dbReference type="SMART" id="SM00228"/>
    </source>
</evidence>
<accession>A0ABS3CBH3</accession>
<dbReference type="Gene3D" id="2.40.70.10">
    <property type="entry name" value="Acid Proteases"/>
    <property type="match status" value="2"/>
</dbReference>
<dbReference type="GO" id="GO:0008233">
    <property type="term" value="F:peptidase activity"/>
    <property type="evidence" value="ECO:0007669"/>
    <property type="project" value="UniProtKB-KW"/>
</dbReference>
<keyword evidence="1" id="KW-0732">Signal</keyword>
<dbReference type="InterPro" id="IPR041489">
    <property type="entry name" value="PDZ_6"/>
</dbReference>
<keyword evidence="3" id="KW-0645">Protease</keyword>
<keyword evidence="4" id="KW-1185">Reference proteome</keyword>
<dbReference type="SMART" id="SM00228">
    <property type="entry name" value="PDZ"/>
    <property type="match status" value="1"/>
</dbReference>
<keyword evidence="3" id="KW-0378">Hydrolase</keyword>
<evidence type="ECO:0000256" key="1">
    <source>
        <dbReference type="SAM" id="SignalP"/>
    </source>
</evidence>
<comment type="caution">
    <text evidence="3">The sequence shown here is derived from an EMBL/GenBank/DDBJ whole genome shotgun (WGS) entry which is preliminary data.</text>
</comment>